<name>A0A543PQX0_9MICO</name>
<dbReference type="RefSeq" id="WP_141823255.1">
    <property type="nucleotide sequence ID" value="NZ_BAAAQC010000012.1"/>
</dbReference>
<dbReference type="AlphaFoldDB" id="A0A543PQX0"/>
<dbReference type="EMBL" id="VFQF01000002">
    <property type="protein sequence ID" value="TQN46454.1"/>
    <property type="molecule type" value="Genomic_DNA"/>
</dbReference>
<reference evidence="2 3" key="1">
    <citation type="submission" date="2019-06" db="EMBL/GenBank/DDBJ databases">
        <title>Sequencing the genomes of 1000 actinobacteria strains.</title>
        <authorList>
            <person name="Klenk H.-P."/>
        </authorList>
    </citation>
    <scope>NUCLEOTIDE SEQUENCE [LARGE SCALE GENOMIC DNA]</scope>
    <source>
        <strain evidence="2 3">DSM 21776</strain>
    </source>
</reference>
<feature type="domain" description="Aminoglycoside phosphotransferase" evidence="1">
    <location>
        <begin position="88"/>
        <end position="300"/>
    </location>
</feature>
<organism evidence="2 3">
    <name type="scientific">Humibacillus xanthopallidus</name>
    <dbReference type="NCBI Taxonomy" id="412689"/>
    <lineage>
        <taxon>Bacteria</taxon>
        <taxon>Bacillati</taxon>
        <taxon>Actinomycetota</taxon>
        <taxon>Actinomycetes</taxon>
        <taxon>Micrococcales</taxon>
        <taxon>Intrasporangiaceae</taxon>
        <taxon>Humibacillus</taxon>
    </lineage>
</organism>
<proteinExistence type="predicted"/>
<evidence type="ECO:0000313" key="3">
    <source>
        <dbReference type="Proteomes" id="UP000320085"/>
    </source>
</evidence>
<dbReference type="Pfam" id="PF01636">
    <property type="entry name" value="APH"/>
    <property type="match status" value="1"/>
</dbReference>
<dbReference type="InterPro" id="IPR002575">
    <property type="entry name" value="Aminoglycoside_PTrfase"/>
</dbReference>
<gene>
    <name evidence="2" type="ORF">FHX52_3178</name>
</gene>
<protein>
    <submittedName>
        <fullName evidence="2">Phosphotransferase family enzyme</fullName>
    </submittedName>
</protein>
<evidence type="ECO:0000313" key="2">
    <source>
        <dbReference type="EMBL" id="TQN46454.1"/>
    </source>
</evidence>
<comment type="caution">
    <text evidence="2">The sequence shown here is derived from an EMBL/GenBank/DDBJ whole genome shotgun (WGS) entry which is preliminary data.</text>
</comment>
<dbReference type="InterPro" id="IPR011009">
    <property type="entry name" value="Kinase-like_dom_sf"/>
</dbReference>
<sequence>MSWVDLGQQHHDVTAAVRRLLDDDSAEVGDWATTELAIGAANNPTSGAATRLRGTATTNGTDRAWSLVAKVVRPAPHDIQTPHSVIYWRREADVAASGLLAHGRGLRAPRCVGVVDADPEGVVILFEDIGEVSHVSGYDDEEFAVAAAALGRFQAHYVEGPPLPARAWLTGNLVGRFRNGCLPQLRAVHDVLWERPARRRRFEIALGVDPAPLVAALDDPTPFIEVLESLPQTLCHNDAHVNNLVVRRSADGGWEVWAIDWQMVGTGPLGSDLAQLLVEVAEPDLPRVEAIVLEAYLAALHEDGVGIRREAVEFAYAANVALRHASWVLYLLGLSLDELPRGAPDEDVLTACLPALEHPGLARCVAMLERADDLRHRLGT</sequence>
<dbReference type="Proteomes" id="UP000320085">
    <property type="component" value="Unassembled WGS sequence"/>
</dbReference>
<accession>A0A543PQX0</accession>
<evidence type="ECO:0000259" key="1">
    <source>
        <dbReference type="Pfam" id="PF01636"/>
    </source>
</evidence>
<dbReference type="Gene3D" id="3.90.1200.10">
    <property type="match status" value="1"/>
</dbReference>
<dbReference type="SUPFAM" id="SSF56112">
    <property type="entry name" value="Protein kinase-like (PK-like)"/>
    <property type="match status" value="1"/>
</dbReference>
<dbReference type="OrthoDB" id="4138509at2"/>
<keyword evidence="2" id="KW-0808">Transferase</keyword>
<dbReference type="GO" id="GO:0016740">
    <property type="term" value="F:transferase activity"/>
    <property type="evidence" value="ECO:0007669"/>
    <property type="project" value="UniProtKB-KW"/>
</dbReference>